<keyword evidence="2" id="KW-1003">Cell membrane</keyword>
<keyword evidence="7" id="KW-0675">Receptor</keyword>
<feature type="domain" description="G-protein coupled receptors family 1 profile" evidence="10">
    <location>
        <begin position="35"/>
        <end position="118"/>
    </location>
</feature>
<dbReference type="GO" id="GO:0030594">
    <property type="term" value="F:neurotransmitter receptor activity"/>
    <property type="evidence" value="ECO:0007669"/>
    <property type="project" value="TreeGrafter"/>
</dbReference>
<feature type="non-terminal residue" evidence="11">
    <location>
        <position position="118"/>
    </location>
</feature>
<evidence type="ECO:0000256" key="9">
    <source>
        <dbReference type="SAM" id="Phobius"/>
    </source>
</evidence>
<reference evidence="12" key="3">
    <citation type="submission" date="2015-06" db="UniProtKB">
        <authorList>
            <consortium name="EnsemblMetazoa"/>
        </authorList>
    </citation>
    <scope>IDENTIFICATION</scope>
</reference>
<dbReference type="SUPFAM" id="SSF81321">
    <property type="entry name" value="Family A G protein-coupled receptor-like"/>
    <property type="match status" value="1"/>
</dbReference>
<dbReference type="STRING" id="283909.R7UFC4"/>
<keyword evidence="6 9" id="KW-0472">Membrane</keyword>
<dbReference type="EMBL" id="AMQN01023839">
    <property type="status" value="NOT_ANNOTATED_CDS"/>
    <property type="molecule type" value="Genomic_DNA"/>
</dbReference>
<evidence type="ECO:0000313" key="12">
    <source>
        <dbReference type="EnsemblMetazoa" id="CapteP89469"/>
    </source>
</evidence>
<dbReference type="OMA" id="STSICDT"/>
<dbReference type="AlphaFoldDB" id="R7UFC4"/>
<dbReference type="EMBL" id="KB302101">
    <property type="protein sequence ID" value="ELU04813.1"/>
    <property type="molecule type" value="Genomic_DNA"/>
</dbReference>
<dbReference type="HOGENOM" id="CLU_2078860_0_0_1"/>
<comment type="subcellular location">
    <subcellularLocation>
        <location evidence="1">Cell membrane</location>
        <topology evidence="1">Multi-pass membrane protein</topology>
    </subcellularLocation>
</comment>
<evidence type="ECO:0000256" key="8">
    <source>
        <dbReference type="ARBA" id="ARBA00023224"/>
    </source>
</evidence>
<keyword evidence="3 9" id="KW-0812">Transmembrane</keyword>
<proteinExistence type="predicted"/>
<dbReference type="InterPro" id="IPR017452">
    <property type="entry name" value="GPCR_Rhodpsn_7TM"/>
</dbReference>
<keyword evidence="5" id="KW-0297">G-protein coupled receptor</keyword>
<dbReference type="PRINTS" id="PR00237">
    <property type="entry name" value="GPCRRHODOPSN"/>
</dbReference>
<evidence type="ECO:0000256" key="7">
    <source>
        <dbReference type="ARBA" id="ARBA00023170"/>
    </source>
</evidence>
<dbReference type="GO" id="GO:0007268">
    <property type="term" value="P:chemical synaptic transmission"/>
    <property type="evidence" value="ECO:0007669"/>
    <property type="project" value="TreeGrafter"/>
</dbReference>
<evidence type="ECO:0000256" key="1">
    <source>
        <dbReference type="ARBA" id="ARBA00004651"/>
    </source>
</evidence>
<organism evidence="11">
    <name type="scientific">Capitella teleta</name>
    <name type="common">Polychaete worm</name>
    <dbReference type="NCBI Taxonomy" id="283909"/>
    <lineage>
        <taxon>Eukaryota</taxon>
        <taxon>Metazoa</taxon>
        <taxon>Spiralia</taxon>
        <taxon>Lophotrochozoa</taxon>
        <taxon>Annelida</taxon>
        <taxon>Polychaeta</taxon>
        <taxon>Sedentaria</taxon>
        <taxon>Scolecida</taxon>
        <taxon>Capitellidae</taxon>
        <taxon>Capitella</taxon>
    </lineage>
</organism>
<dbReference type="PANTHER" id="PTHR24247">
    <property type="entry name" value="5-HYDROXYTRYPTAMINE RECEPTOR"/>
    <property type="match status" value="1"/>
</dbReference>
<protein>
    <recommendedName>
        <fullName evidence="10">G-protein coupled receptors family 1 profile domain-containing protein</fullName>
    </recommendedName>
</protein>
<feature type="transmembrane region" description="Helical" evidence="9">
    <location>
        <begin position="20"/>
        <end position="43"/>
    </location>
</feature>
<dbReference type="GO" id="GO:0007187">
    <property type="term" value="P:G protein-coupled receptor signaling pathway, coupled to cyclic nucleotide second messenger"/>
    <property type="evidence" value="ECO:0007669"/>
    <property type="project" value="TreeGrafter"/>
</dbReference>
<dbReference type="Pfam" id="PF00001">
    <property type="entry name" value="7tm_1"/>
    <property type="match status" value="1"/>
</dbReference>
<dbReference type="OrthoDB" id="6287421at2759"/>
<evidence type="ECO:0000313" key="13">
    <source>
        <dbReference type="Proteomes" id="UP000014760"/>
    </source>
</evidence>
<reference evidence="11 13" key="2">
    <citation type="journal article" date="2013" name="Nature">
        <title>Insights into bilaterian evolution from three spiralian genomes.</title>
        <authorList>
            <person name="Simakov O."/>
            <person name="Marletaz F."/>
            <person name="Cho S.J."/>
            <person name="Edsinger-Gonzales E."/>
            <person name="Havlak P."/>
            <person name="Hellsten U."/>
            <person name="Kuo D.H."/>
            <person name="Larsson T."/>
            <person name="Lv J."/>
            <person name="Arendt D."/>
            <person name="Savage R."/>
            <person name="Osoegawa K."/>
            <person name="de Jong P."/>
            <person name="Grimwood J."/>
            <person name="Chapman J.A."/>
            <person name="Shapiro H."/>
            <person name="Aerts A."/>
            <person name="Otillar R.P."/>
            <person name="Terry A.Y."/>
            <person name="Boore J.L."/>
            <person name="Grigoriev I.V."/>
            <person name="Lindberg D.R."/>
            <person name="Seaver E.C."/>
            <person name="Weisblat D.A."/>
            <person name="Putnam N.H."/>
            <person name="Rokhsar D.S."/>
        </authorList>
    </citation>
    <scope>NUCLEOTIDE SEQUENCE</scope>
    <source>
        <strain evidence="11 13">I ESC-2004</strain>
    </source>
</reference>
<evidence type="ECO:0000256" key="2">
    <source>
        <dbReference type="ARBA" id="ARBA00022475"/>
    </source>
</evidence>
<evidence type="ECO:0000256" key="3">
    <source>
        <dbReference type="ARBA" id="ARBA00022692"/>
    </source>
</evidence>
<evidence type="ECO:0000256" key="5">
    <source>
        <dbReference type="ARBA" id="ARBA00023040"/>
    </source>
</evidence>
<feature type="transmembrane region" description="Helical" evidence="9">
    <location>
        <begin position="55"/>
        <end position="81"/>
    </location>
</feature>
<dbReference type="GO" id="GO:0030425">
    <property type="term" value="C:dendrite"/>
    <property type="evidence" value="ECO:0007669"/>
    <property type="project" value="TreeGrafter"/>
</dbReference>
<keyword evidence="8" id="KW-0807">Transducer</keyword>
<dbReference type="Proteomes" id="UP000014760">
    <property type="component" value="Unassembled WGS sequence"/>
</dbReference>
<accession>R7UFC4</accession>
<dbReference type="PROSITE" id="PS50262">
    <property type="entry name" value="G_PROTEIN_RECEP_F1_2"/>
    <property type="match status" value="1"/>
</dbReference>
<evidence type="ECO:0000259" key="10">
    <source>
        <dbReference type="PROSITE" id="PS50262"/>
    </source>
</evidence>
<reference evidence="13" key="1">
    <citation type="submission" date="2012-12" db="EMBL/GenBank/DDBJ databases">
        <authorList>
            <person name="Hellsten U."/>
            <person name="Grimwood J."/>
            <person name="Chapman J.A."/>
            <person name="Shapiro H."/>
            <person name="Aerts A."/>
            <person name="Otillar R.P."/>
            <person name="Terry A.Y."/>
            <person name="Boore J.L."/>
            <person name="Simakov O."/>
            <person name="Marletaz F."/>
            <person name="Cho S.-J."/>
            <person name="Edsinger-Gonzales E."/>
            <person name="Havlak P."/>
            <person name="Kuo D.-H."/>
            <person name="Larsson T."/>
            <person name="Lv J."/>
            <person name="Arendt D."/>
            <person name="Savage R."/>
            <person name="Osoegawa K."/>
            <person name="de Jong P."/>
            <person name="Lindberg D.R."/>
            <person name="Seaver E.C."/>
            <person name="Weisblat D.A."/>
            <person name="Putnam N.H."/>
            <person name="Grigoriev I.V."/>
            <person name="Rokhsar D.S."/>
        </authorList>
    </citation>
    <scope>NUCLEOTIDE SEQUENCE</scope>
    <source>
        <strain evidence="13">I ESC-2004</strain>
    </source>
</reference>
<dbReference type="GO" id="GO:0045202">
    <property type="term" value="C:synapse"/>
    <property type="evidence" value="ECO:0007669"/>
    <property type="project" value="GOC"/>
</dbReference>
<keyword evidence="4 9" id="KW-1133">Transmembrane helix</keyword>
<feature type="transmembrane region" description="Helical" evidence="9">
    <location>
        <begin position="93"/>
        <end position="114"/>
    </location>
</feature>
<dbReference type="Gene3D" id="1.20.1070.10">
    <property type="entry name" value="Rhodopsin 7-helix transmembrane proteins"/>
    <property type="match status" value="1"/>
</dbReference>
<keyword evidence="13" id="KW-1185">Reference proteome</keyword>
<dbReference type="EnsemblMetazoa" id="CapteT89469">
    <property type="protein sequence ID" value="CapteP89469"/>
    <property type="gene ID" value="CapteG89469"/>
</dbReference>
<gene>
    <name evidence="11" type="ORF">CAPTEDRAFT_89469</name>
</gene>
<dbReference type="InterPro" id="IPR000276">
    <property type="entry name" value="GPCR_Rhodpsn"/>
</dbReference>
<dbReference type="GO" id="GO:0004993">
    <property type="term" value="F:G protein-coupled serotonin receptor activity"/>
    <property type="evidence" value="ECO:0007669"/>
    <property type="project" value="TreeGrafter"/>
</dbReference>
<evidence type="ECO:0000313" key="11">
    <source>
        <dbReference type="EMBL" id="ELU04813.1"/>
    </source>
</evidence>
<sequence length="118" mass="13367">MPDTSTSTTEVSEEGSVNYFILTIGILISFAIFSAQITVFVTFYRKRSLTLTTDYFIASLALADTLVSVICVPGWTLQMSFSQWPLPMFLCDAWIVCDYSFCTISVYTVLFISFERFL</sequence>
<name>R7UFC4_CAPTE</name>
<evidence type="ECO:0000256" key="4">
    <source>
        <dbReference type="ARBA" id="ARBA00022989"/>
    </source>
</evidence>
<evidence type="ECO:0000256" key="6">
    <source>
        <dbReference type="ARBA" id="ARBA00023136"/>
    </source>
</evidence>
<dbReference type="GO" id="GO:0005886">
    <property type="term" value="C:plasma membrane"/>
    <property type="evidence" value="ECO:0007669"/>
    <property type="project" value="UniProtKB-SubCell"/>
</dbReference>